<protein>
    <submittedName>
        <fullName evidence="1">Uncharacterized protein</fullName>
    </submittedName>
</protein>
<keyword evidence="2" id="KW-1185">Reference proteome</keyword>
<comment type="caution">
    <text evidence="1">The sequence shown here is derived from an EMBL/GenBank/DDBJ whole genome shotgun (WGS) entry which is preliminary data.</text>
</comment>
<accession>A0ABR9XKQ0</accession>
<evidence type="ECO:0000313" key="1">
    <source>
        <dbReference type="EMBL" id="MBE9667585.1"/>
    </source>
</evidence>
<sequence length="207" mass="23297">MLQNRVNPQGDIIQTKARGAWLGNRGQLHGATKTILRPFKHKAWIICVLQFKNRHRQIMAPNLWTELFFLDEATAFAAGHRPCFECRRDAANQFKAAWLKGNPAYGFNIKTAIGKIDDIIHTERIGADHQKVTFTAAAASLPEGTFIYINSAPYLLAGNQLHRWTSFGYDESLPIPRSEVTVLTPYSIVQAFRAGYRPQMTIENGAL</sequence>
<organism evidence="1 2">
    <name type="scientific">Mucilaginibacter boryungensis</name>
    <dbReference type="NCBI Taxonomy" id="768480"/>
    <lineage>
        <taxon>Bacteria</taxon>
        <taxon>Pseudomonadati</taxon>
        <taxon>Bacteroidota</taxon>
        <taxon>Sphingobacteriia</taxon>
        <taxon>Sphingobacteriales</taxon>
        <taxon>Sphingobacteriaceae</taxon>
        <taxon>Mucilaginibacter</taxon>
    </lineage>
</organism>
<dbReference type="Proteomes" id="UP000632774">
    <property type="component" value="Unassembled WGS sequence"/>
</dbReference>
<dbReference type="EMBL" id="JADFFM010000002">
    <property type="protein sequence ID" value="MBE9667585.1"/>
    <property type="molecule type" value="Genomic_DNA"/>
</dbReference>
<name>A0ABR9XKQ0_9SPHI</name>
<evidence type="ECO:0000313" key="2">
    <source>
        <dbReference type="Proteomes" id="UP000632774"/>
    </source>
</evidence>
<reference evidence="1 2" key="1">
    <citation type="submission" date="2020-10" db="EMBL/GenBank/DDBJ databases">
        <title>Mucilaginibacter mali sp. nov., isolated from rhizosphere soil of apple orchard.</title>
        <authorList>
            <person name="Lee J.-S."/>
            <person name="Kim H.S."/>
            <person name="Kim J.-S."/>
        </authorList>
    </citation>
    <scope>NUCLEOTIDE SEQUENCE [LARGE SCALE GENOMIC DNA]</scope>
    <source>
        <strain evidence="1 2">KCTC 23157</strain>
    </source>
</reference>
<dbReference type="RefSeq" id="WP_194107042.1">
    <property type="nucleotide sequence ID" value="NZ_JADFFM010000002.1"/>
</dbReference>
<proteinExistence type="predicted"/>
<gene>
    <name evidence="1" type="ORF">IRJ18_14520</name>
</gene>